<organism evidence="2 3">
    <name type="scientific">Roseomonas genomospecies 6</name>
    <dbReference type="NCBI Taxonomy" id="214106"/>
    <lineage>
        <taxon>Bacteria</taxon>
        <taxon>Pseudomonadati</taxon>
        <taxon>Pseudomonadota</taxon>
        <taxon>Alphaproteobacteria</taxon>
        <taxon>Acetobacterales</taxon>
        <taxon>Roseomonadaceae</taxon>
        <taxon>Roseomonas</taxon>
    </lineage>
</organism>
<sequence>MSSVVHFVAKPEATAEANLKAFIEAARPLLTAYPAVKCWEDTPWELKGVVEWGGRGKGRIVAAFTSFDAVKDEGEHEMSEPFLSFAKAYFLYQQALRPSQIIHTRLTALKALEKALVEAHGKSDVQKTTAVICNRAASLVKGGFSEGAAYRIGLQLTALAEFISEKRLATPFQWVAPIGRPQDRNRTGVGGDKARAEKMPSEAALDALPKCYRLAQATRDVLPTSVAALLCTAPDRIGEVFRLRVDCEVNEVHKGKPIYGLRWYPEKGVEPTIKWVAPTMASVAKDAVSKLRNVCQPAREIAAWYEQNPTKIYLPQGKEYLRSNEYLTLNEVAMILGLKSGDTAGMWIKGARVPLYNPPNGMTRPKLVRFDEFERAVLELLPKGFPIVDVRTDLKYSEALIVVRSNELHATRGTLLCMIEPVDTNKINDALGAKENRESVFDRFGFREPDGSKICVSSHQFRHWLNTLAHRGGMSQIDIAKWSGRADARQNNTYNHMTGEELLEMTRELTESDPRLFGGLAELIIKAPVSRDEFMALEFPTAHITDYGFCVHDFTMLPCPKHRDCVGCNEHVCVKGDRSKTERIREQLNLAEAQEKRAEQAVAQGYAGSDRWHDHHTATVKRLRNLIEILDDPKVPEGSLIRLTSPDEFSPIRLAVQDRLLAAPPDSAATDELEALLGDE</sequence>
<dbReference type="Proteomes" id="UP000480854">
    <property type="component" value="Unassembled WGS sequence"/>
</dbReference>
<dbReference type="EMBL" id="QOKW01000056">
    <property type="protein sequence ID" value="KAA0675729.1"/>
    <property type="molecule type" value="Genomic_DNA"/>
</dbReference>
<keyword evidence="3" id="KW-1185">Reference proteome</keyword>
<evidence type="ECO:0000313" key="2">
    <source>
        <dbReference type="EMBL" id="KAA0675729.1"/>
    </source>
</evidence>
<keyword evidence="1" id="KW-0233">DNA recombination</keyword>
<dbReference type="RefSeq" id="WP_149472536.1">
    <property type="nucleotide sequence ID" value="NZ_QOKW01000056.1"/>
</dbReference>
<proteinExistence type="predicted"/>
<dbReference type="InterPro" id="IPR011010">
    <property type="entry name" value="DNA_brk_join_enz"/>
</dbReference>
<reference evidence="2 3" key="1">
    <citation type="submission" date="2018-07" db="EMBL/GenBank/DDBJ databases">
        <title>Genome sequence of Azospirillum sp. ATCC 49961.</title>
        <authorList>
            <person name="Sant'Anna F.H."/>
            <person name="Baldani J.I."/>
            <person name="Zilli J.E."/>
            <person name="Reis V.M."/>
            <person name="Hartmann A."/>
            <person name="Cruz L."/>
            <person name="de Souza E.M."/>
            <person name="de Oliveira Pedrosa F."/>
            <person name="Passaglia L.M.P."/>
        </authorList>
    </citation>
    <scope>NUCLEOTIDE SEQUENCE [LARGE SCALE GENOMIC DNA]</scope>
    <source>
        <strain evidence="2 3">ATCC 49961</strain>
    </source>
</reference>
<evidence type="ECO:0000256" key="1">
    <source>
        <dbReference type="ARBA" id="ARBA00023172"/>
    </source>
</evidence>
<gene>
    <name evidence="2" type="ORF">DS843_30240</name>
</gene>
<dbReference type="Gene3D" id="1.10.443.10">
    <property type="entry name" value="Intergrase catalytic core"/>
    <property type="match status" value="1"/>
</dbReference>
<dbReference type="OrthoDB" id="7876241at2"/>
<accession>A0A9W7NFR8</accession>
<evidence type="ECO:0000313" key="3">
    <source>
        <dbReference type="Proteomes" id="UP000480854"/>
    </source>
</evidence>
<dbReference type="GO" id="GO:0006310">
    <property type="term" value="P:DNA recombination"/>
    <property type="evidence" value="ECO:0007669"/>
    <property type="project" value="UniProtKB-KW"/>
</dbReference>
<dbReference type="InterPro" id="IPR013762">
    <property type="entry name" value="Integrase-like_cat_sf"/>
</dbReference>
<comment type="caution">
    <text evidence="2">The sequence shown here is derived from an EMBL/GenBank/DDBJ whole genome shotgun (WGS) entry which is preliminary data.</text>
</comment>
<dbReference type="GO" id="GO:0015074">
    <property type="term" value="P:DNA integration"/>
    <property type="evidence" value="ECO:0007669"/>
    <property type="project" value="InterPro"/>
</dbReference>
<dbReference type="AlphaFoldDB" id="A0A9W7NFR8"/>
<protein>
    <submittedName>
        <fullName evidence="2">Integrase</fullName>
    </submittedName>
</protein>
<dbReference type="SUPFAM" id="SSF56349">
    <property type="entry name" value="DNA breaking-rejoining enzymes"/>
    <property type="match status" value="1"/>
</dbReference>
<dbReference type="GO" id="GO:0003677">
    <property type="term" value="F:DNA binding"/>
    <property type="evidence" value="ECO:0007669"/>
    <property type="project" value="InterPro"/>
</dbReference>
<name>A0A9W7NFR8_9PROT</name>